<dbReference type="EMBL" id="JACXSI010000023">
    <property type="protein sequence ID" value="MBD3108851.1"/>
    <property type="molecule type" value="Genomic_DNA"/>
</dbReference>
<evidence type="ECO:0000313" key="2">
    <source>
        <dbReference type="EMBL" id="MBD3108851.1"/>
    </source>
</evidence>
<keyword evidence="1" id="KW-1133">Transmembrane helix</keyword>
<feature type="transmembrane region" description="Helical" evidence="1">
    <location>
        <begin position="20"/>
        <end position="41"/>
    </location>
</feature>
<sequence length="50" mass="5976">MKGIIIQKLIELHKWSQKKWLIVSSFTATTGIWFSLILSYLGQDLYRYEQ</sequence>
<proteinExistence type="predicted"/>
<keyword evidence="3" id="KW-1185">Reference proteome</keyword>
<gene>
    <name evidence="2" type="ORF">IEO70_10790</name>
</gene>
<evidence type="ECO:0000313" key="3">
    <source>
        <dbReference type="Proteomes" id="UP000602076"/>
    </source>
</evidence>
<dbReference type="Proteomes" id="UP000602076">
    <property type="component" value="Unassembled WGS sequence"/>
</dbReference>
<comment type="caution">
    <text evidence="2">The sequence shown here is derived from an EMBL/GenBank/DDBJ whole genome shotgun (WGS) entry which is preliminary data.</text>
</comment>
<reference evidence="2" key="1">
    <citation type="submission" date="2020-09" db="EMBL/GenBank/DDBJ databases">
        <title>Bacillus faecalis sp. nov., a moderately halophilic bacterium isolated from cow faeces.</title>
        <authorList>
            <person name="Jiang L."/>
            <person name="Lee J."/>
        </authorList>
    </citation>
    <scope>NUCLEOTIDE SEQUENCE</scope>
    <source>
        <strain evidence="2">AGMB 02131</strain>
    </source>
</reference>
<dbReference type="RefSeq" id="WP_190998377.1">
    <property type="nucleotide sequence ID" value="NZ_JACXSI010000023.1"/>
</dbReference>
<dbReference type="AlphaFoldDB" id="A0A927CXG1"/>
<evidence type="ECO:0000256" key="1">
    <source>
        <dbReference type="SAM" id="Phobius"/>
    </source>
</evidence>
<accession>A0A927CXG1</accession>
<organism evidence="2 3">
    <name type="scientific">Peribacillus faecalis</name>
    <dbReference type="NCBI Taxonomy" id="2772559"/>
    <lineage>
        <taxon>Bacteria</taxon>
        <taxon>Bacillati</taxon>
        <taxon>Bacillota</taxon>
        <taxon>Bacilli</taxon>
        <taxon>Bacillales</taxon>
        <taxon>Bacillaceae</taxon>
        <taxon>Peribacillus</taxon>
    </lineage>
</organism>
<keyword evidence="1" id="KW-0472">Membrane</keyword>
<protein>
    <submittedName>
        <fullName evidence="2">Uncharacterized protein</fullName>
    </submittedName>
</protein>
<name>A0A927CXG1_9BACI</name>
<keyword evidence="1" id="KW-0812">Transmembrane</keyword>